<evidence type="ECO:0000256" key="8">
    <source>
        <dbReference type="ARBA" id="ARBA00022927"/>
    </source>
</evidence>
<reference evidence="10" key="1">
    <citation type="journal article" date="2007" name="Science">
        <title>Draft genome of the filarial nematode parasite Brugia malayi.</title>
        <authorList>
            <person name="Ghedin E."/>
            <person name="Wang S."/>
            <person name="Spiro D."/>
            <person name="Caler E."/>
            <person name="Zhao Q."/>
            <person name="Crabtree J."/>
            <person name="Allen J.E."/>
            <person name="Delcher A.L."/>
            <person name="Guiliano D.B."/>
            <person name="Miranda-Saavedra D."/>
            <person name="Angiuoli S.V."/>
            <person name="Creasy T."/>
            <person name="Amedeo P."/>
            <person name="Haas B."/>
            <person name="El-Sayed N.M."/>
            <person name="Wortman J.R."/>
            <person name="Feldblyum T."/>
            <person name="Tallon L."/>
            <person name="Schatz M."/>
            <person name="Shumway M."/>
            <person name="Koo H."/>
            <person name="Salzberg S.L."/>
            <person name="Schobel S."/>
            <person name="Pertea M."/>
            <person name="Pop M."/>
            <person name="White O."/>
            <person name="Barton G.J."/>
            <person name="Carlow C.K."/>
            <person name="Crawford M.J."/>
            <person name="Daub J."/>
            <person name="Dimmic M.W."/>
            <person name="Estes C.F."/>
            <person name="Foster J.M."/>
            <person name="Ganatra M."/>
            <person name="Gregory W.F."/>
            <person name="Johnson N.M."/>
            <person name="Jin J."/>
            <person name="Komuniecki R."/>
            <person name="Korf I."/>
            <person name="Kumar S."/>
            <person name="Laney S."/>
            <person name="Li B.W."/>
            <person name="Li W."/>
            <person name="Lindblom T.H."/>
            <person name="Lustigman S."/>
            <person name="Ma D."/>
            <person name="Maina C.V."/>
            <person name="Martin D.M."/>
            <person name="McCarter J.P."/>
            <person name="McReynolds L."/>
            <person name="Mitreva M."/>
            <person name="Nutman T.B."/>
            <person name="Parkinson J."/>
            <person name="Peregrin-Alvarez J.M."/>
            <person name="Poole C."/>
            <person name="Ren Q."/>
            <person name="Saunders L."/>
            <person name="Sluder A.E."/>
            <person name="Smith K."/>
            <person name="Stanke M."/>
            <person name="Unnasch T.R."/>
            <person name="Ware J."/>
            <person name="Wei A.D."/>
            <person name="Weil G."/>
            <person name="Williams D.J."/>
            <person name="Zhang Y."/>
            <person name="Williams S.A."/>
            <person name="Fraser-Liggett C."/>
            <person name="Slatko B."/>
            <person name="Blaxter M.L."/>
            <person name="Scott A.L."/>
        </authorList>
    </citation>
    <scope>NUCLEOTIDE SEQUENCE</scope>
    <source>
        <strain evidence="10">FR3</strain>
    </source>
</reference>
<dbReference type="GO" id="GO:0000145">
    <property type="term" value="C:exocyst"/>
    <property type="evidence" value="ECO:0007669"/>
    <property type="project" value="InterPro"/>
</dbReference>
<dbReference type="AlphaFoldDB" id="A0A0J9Y655"/>
<dbReference type="SUPFAM" id="SSF50729">
    <property type="entry name" value="PH domain-like"/>
    <property type="match status" value="1"/>
</dbReference>
<evidence type="ECO:0000256" key="4">
    <source>
        <dbReference type="ARBA" id="ARBA00007210"/>
    </source>
</evidence>
<evidence type="ECO:0000256" key="6">
    <source>
        <dbReference type="ARBA" id="ARBA00022448"/>
    </source>
</evidence>
<dbReference type="Gene3D" id="2.30.29.30">
    <property type="entry name" value="Pleckstrin-homology domain (PH domain)/Phosphotyrosine-binding domain (PTB)"/>
    <property type="match status" value="1"/>
</dbReference>
<evidence type="ECO:0000256" key="5">
    <source>
        <dbReference type="ARBA" id="ARBA00017509"/>
    </source>
</evidence>
<dbReference type="GO" id="GO:0006893">
    <property type="term" value="P:Golgi to plasma membrane transport"/>
    <property type="evidence" value="ECO:0007669"/>
    <property type="project" value="TreeGrafter"/>
</dbReference>
<gene>
    <name evidence="11" type="primary">bma-exoc-8</name>
    <name evidence="10" type="synonym">Bma-exoc-8</name>
    <name evidence="11" type="ORF">Bm7247</name>
    <name evidence="10" type="ORF">BM_Bm7247</name>
</gene>
<comment type="subcellular location">
    <subcellularLocation>
        <location evidence="3">Cell projection</location>
        <location evidence="3">Growth cone</location>
    </subcellularLocation>
    <subcellularLocation>
        <location evidence="2">Cytoplasm</location>
        <location evidence="2">Perinuclear region</location>
    </subcellularLocation>
</comment>
<dbReference type="Gene3D" id="1.20.58.1220">
    <property type="entry name" value="Exo84p, C-terminal helical domain"/>
    <property type="match status" value="1"/>
</dbReference>
<evidence type="ECO:0000313" key="11">
    <source>
        <dbReference type="WormBase" id="Bm7247f"/>
    </source>
</evidence>
<dbReference type="InterPro" id="IPR033961">
    <property type="entry name" value="Exo84"/>
</dbReference>
<dbReference type="InterPro" id="IPR011993">
    <property type="entry name" value="PH-like_dom_sf"/>
</dbReference>
<dbReference type="WormBase" id="Bm7247f">
    <property type="protein sequence ID" value="BM36747"/>
    <property type="gene ID" value="WBGene00227508"/>
    <property type="gene designation" value="Bma-exoc-8"/>
</dbReference>
<dbReference type="GO" id="GO:0015031">
    <property type="term" value="P:protein transport"/>
    <property type="evidence" value="ECO:0007669"/>
    <property type="project" value="UniProtKB-KW"/>
</dbReference>
<dbReference type="Pfam" id="PF16528">
    <property type="entry name" value="Exo84_C"/>
    <property type="match status" value="1"/>
</dbReference>
<evidence type="ECO:0000313" key="10">
    <source>
        <dbReference type="EMBL" id="CDQ02681.1"/>
    </source>
</evidence>
<dbReference type="PROSITE" id="PS50003">
    <property type="entry name" value="PH_DOMAIN"/>
    <property type="match status" value="1"/>
</dbReference>
<evidence type="ECO:0000256" key="7">
    <source>
        <dbReference type="ARBA" id="ARBA00022483"/>
    </source>
</evidence>
<dbReference type="GO" id="GO:0006887">
    <property type="term" value="P:exocytosis"/>
    <property type="evidence" value="ECO:0007669"/>
    <property type="project" value="UniProtKB-KW"/>
</dbReference>
<dbReference type="InterPro" id="IPR042561">
    <property type="entry name" value="Exo84_C_1"/>
</dbReference>
<dbReference type="CDD" id="cd01226">
    <property type="entry name" value="PH_RalBD_exo84"/>
    <property type="match status" value="1"/>
</dbReference>
<dbReference type="InterPro" id="IPR032403">
    <property type="entry name" value="Exo84_C"/>
</dbReference>
<comment type="similarity">
    <text evidence="4">Belongs to the EXO84 family.</text>
</comment>
<dbReference type="GO" id="GO:0048471">
    <property type="term" value="C:perinuclear region of cytoplasm"/>
    <property type="evidence" value="ECO:0007669"/>
    <property type="project" value="UniProtKB-SubCell"/>
</dbReference>
<name>A0A0J9Y655_BRUMA</name>
<keyword evidence="7" id="KW-0268">Exocytosis</keyword>
<comment type="function">
    <text evidence="1">Component of the exocyst complex involved in the docking of exocytic vesicles with fusion sites on the plasma membrane.</text>
</comment>
<evidence type="ECO:0000256" key="3">
    <source>
        <dbReference type="ARBA" id="ARBA00004624"/>
    </source>
</evidence>
<keyword evidence="6" id="KW-0813">Transport</keyword>
<keyword evidence="8" id="KW-0653">Protein transport</keyword>
<dbReference type="InterPro" id="IPR001849">
    <property type="entry name" value="PH_domain"/>
</dbReference>
<sequence>MLIETLMQMTGEDRSSIGTASLHTSFSVNPMNVLMQKMDGIASMLNNLPTSDRVIMHGEVVQLDSDNMRPQHNVMLILLSDRLLIGQPSSGKYRFQLESSHPLNNIAAVNIKDRENGETVTSMFKLLIFPGQRFFLAENARIKKEWLDCIENAKRELLHEGSLVRQATIRGKRRHDLSAKMELGNQFMPVAESVAIKSPDESAWLNELPAELDDCIAHRDMEHAVELIMEWKSCNTKEATIDAQLTLRETQIVQLLSEKVRRPGALHGGPRAIKKAINLLTILGRASQAVDLYLKKRSTVLRTTTRELTMSEEPLSYVRQLSQQFLDVISDVVKEFLMQPEHFSLILHWCSGELSVMLSLIRKHVIEVAPTMAVLAHTWRILMIHCDNLITVGVDLSFEVHRLLAPSLKIAIETNFSNIIESVRLRVSEERWKAYHMESESNVNRFIEEMSDMGLSVDWALSTTQCSSINITQNACHFSRVAFMLARDLAMIRSSHLRYLTDSFMVKLWSEYLNHLKSAPQSSLQQYTSVFVISQLLPLCDAIYDESAPGILSELLQTKFGILLRYRGNFHVASSDEDVAHI</sequence>
<dbReference type="InterPro" id="IPR042560">
    <property type="entry name" value="Exo84_C_2"/>
</dbReference>
<proteinExistence type="inferred from homology"/>
<dbReference type="SUPFAM" id="SSF74788">
    <property type="entry name" value="Cullin repeat-like"/>
    <property type="match status" value="1"/>
</dbReference>
<accession>A0A0J9Y655</accession>
<dbReference type="InterPro" id="IPR016159">
    <property type="entry name" value="Cullin_repeat-like_dom_sf"/>
</dbReference>
<dbReference type="EMBL" id="LN857024">
    <property type="protein sequence ID" value="CDQ02681.1"/>
    <property type="molecule type" value="Genomic_DNA"/>
</dbReference>
<dbReference type="Gene3D" id="1.20.58.1210">
    <property type="entry name" value="Exo84p, N-terminal helical domain"/>
    <property type="match status" value="1"/>
</dbReference>
<evidence type="ECO:0000256" key="1">
    <source>
        <dbReference type="ARBA" id="ARBA00002660"/>
    </source>
</evidence>
<evidence type="ECO:0000256" key="2">
    <source>
        <dbReference type="ARBA" id="ARBA00004556"/>
    </source>
</evidence>
<protein>
    <recommendedName>
        <fullName evidence="5">Exocyst complex component 8</fullName>
    </recommendedName>
</protein>
<reference evidence="10" key="2">
    <citation type="submission" date="2012-12" db="EMBL/GenBank/DDBJ databases">
        <authorList>
            <person name="Gao Y.W."/>
            <person name="Fan S.T."/>
            <person name="Sun H.T."/>
            <person name="Wang Z."/>
            <person name="Gao X.L."/>
            <person name="Li Y.G."/>
            <person name="Wang T.C."/>
            <person name="Zhang K."/>
            <person name="Xu W.W."/>
            <person name="Yu Z.J."/>
            <person name="Xia X.Z."/>
        </authorList>
    </citation>
    <scope>NUCLEOTIDE SEQUENCE</scope>
    <source>
        <strain evidence="10">FR3</strain>
    </source>
</reference>
<feature type="domain" description="PH" evidence="9">
    <location>
        <begin position="53"/>
        <end position="155"/>
    </location>
</feature>
<evidence type="ECO:0000259" key="9">
    <source>
        <dbReference type="PROSITE" id="PS50003"/>
    </source>
</evidence>
<dbReference type="PANTHER" id="PTHR21426">
    <property type="entry name" value="EXOCYST COMPLEX COMPONENT 8"/>
    <property type="match status" value="1"/>
</dbReference>
<dbReference type="PANTHER" id="PTHR21426:SF12">
    <property type="entry name" value="EXOCYST COMPLEX COMPONENT 8"/>
    <property type="match status" value="1"/>
</dbReference>
<organism evidence="10">
    <name type="scientific">Brugia malayi</name>
    <name type="common">Filarial nematode worm</name>
    <dbReference type="NCBI Taxonomy" id="6279"/>
    <lineage>
        <taxon>Eukaryota</taxon>
        <taxon>Metazoa</taxon>
        <taxon>Ecdysozoa</taxon>
        <taxon>Nematoda</taxon>
        <taxon>Chromadorea</taxon>
        <taxon>Rhabditida</taxon>
        <taxon>Spirurina</taxon>
        <taxon>Spiruromorpha</taxon>
        <taxon>Filarioidea</taxon>
        <taxon>Onchocercidae</taxon>
        <taxon>Brugia</taxon>
    </lineage>
</organism>
<dbReference type="GO" id="GO:0030426">
    <property type="term" value="C:growth cone"/>
    <property type="evidence" value="ECO:0007669"/>
    <property type="project" value="UniProtKB-SubCell"/>
</dbReference>
<dbReference type="SMART" id="SM00233">
    <property type="entry name" value="PH"/>
    <property type="match status" value="1"/>
</dbReference>